<evidence type="ECO:0000313" key="2">
    <source>
        <dbReference type="EMBL" id="PWE17133.1"/>
    </source>
</evidence>
<keyword evidence="1" id="KW-1133">Transmembrane helix</keyword>
<feature type="transmembrane region" description="Helical" evidence="1">
    <location>
        <begin position="31"/>
        <end position="48"/>
    </location>
</feature>
<organism evidence="2 3">
    <name type="scientific">Marinicauda salina</name>
    <dbReference type="NCBI Taxonomy" id="2135793"/>
    <lineage>
        <taxon>Bacteria</taxon>
        <taxon>Pseudomonadati</taxon>
        <taxon>Pseudomonadota</taxon>
        <taxon>Alphaproteobacteria</taxon>
        <taxon>Maricaulales</taxon>
        <taxon>Maricaulaceae</taxon>
        <taxon>Marinicauda</taxon>
    </lineage>
</organism>
<feature type="transmembrane region" description="Helical" evidence="1">
    <location>
        <begin position="54"/>
        <end position="73"/>
    </location>
</feature>
<dbReference type="OrthoDB" id="7356072at2"/>
<accession>A0A2U2BSZ5</accession>
<keyword evidence="1" id="KW-0812">Transmembrane</keyword>
<dbReference type="RefSeq" id="WP_109253357.1">
    <property type="nucleotide sequence ID" value="NZ_QEXV01000004.1"/>
</dbReference>
<dbReference type="Proteomes" id="UP000245168">
    <property type="component" value="Unassembled WGS sequence"/>
</dbReference>
<keyword evidence="1" id="KW-0472">Membrane</keyword>
<comment type="caution">
    <text evidence="2">The sequence shown here is derived from an EMBL/GenBank/DDBJ whole genome shotgun (WGS) entry which is preliminary data.</text>
</comment>
<evidence type="ECO:0000256" key="1">
    <source>
        <dbReference type="SAM" id="Phobius"/>
    </source>
</evidence>
<reference evidence="3" key="1">
    <citation type="submission" date="2018-05" db="EMBL/GenBank/DDBJ databases">
        <authorList>
            <person name="Liu B.-T."/>
        </authorList>
    </citation>
    <scope>NUCLEOTIDE SEQUENCE [LARGE SCALE GENOMIC DNA]</scope>
    <source>
        <strain evidence="3">WD6-1</strain>
    </source>
</reference>
<evidence type="ECO:0000313" key="3">
    <source>
        <dbReference type="Proteomes" id="UP000245168"/>
    </source>
</evidence>
<protein>
    <submittedName>
        <fullName evidence="2">DUF962 domain-containing protein</fullName>
    </submittedName>
</protein>
<name>A0A2U2BSZ5_9PROT</name>
<dbReference type="EMBL" id="QEXV01000004">
    <property type="protein sequence ID" value="PWE17133.1"/>
    <property type="molecule type" value="Genomic_DNA"/>
</dbReference>
<dbReference type="InterPro" id="IPR009305">
    <property type="entry name" value="Mpo1-like"/>
</dbReference>
<keyword evidence="3" id="KW-1185">Reference proteome</keyword>
<gene>
    <name evidence="2" type="ORF">DDZ18_10570</name>
</gene>
<proteinExistence type="predicted"/>
<dbReference type="Pfam" id="PF06127">
    <property type="entry name" value="Mpo1-like"/>
    <property type="match status" value="1"/>
</dbReference>
<dbReference type="AlphaFoldDB" id="A0A2U2BSZ5"/>
<dbReference type="PANTHER" id="PTHR34205">
    <property type="entry name" value="TRANSMEMBRANE PROTEIN"/>
    <property type="match status" value="1"/>
</dbReference>
<sequence>MSQTASKRCASYAEFWPFYLREHAEPGTRRLHYVGSALALLVLAWAIVTQTWWGLLLVPVSGYFFAWASHAFVERNKPATFTHPWWSLVSDYRMFFLWMTGRLGPELEKAGVEKHPHARAAE</sequence>
<dbReference type="PANTHER" id="PTHR34205:SF2">
    <property type="entry name" value="DUF962 DOMAIN-CONTAINING PROTEIN"/>
    <property type="match status" value="1"/>
</dbReference>